<evidence type="ECO:0000313" key="3">
    <source>
        <dbReference type="EMBL" id="MEZ8055682.1"/>
    </source>
</evidence>
<accession>A0ABV4KW21</accession>
<name>A0ABV4KW21_9VIBR</name>
<dbReference type="Proteomes" id="UP001569175">
    <property type="component" value="Unassembled WGS sequence"/>
</dbReference>
<proteinExistence type="predicted"/>
<evidence type="ECO:0000313" key="4">
    <source>
        <dbReference type="Proteomes" id="UP001569175"/>
    </source>
</evidence>
<gene>
    <name evidence="3" type="ORF">ACED57_21455</name>
</gene>
<feature type="coiled-coil region" evidence="1">
    <location>
        <begin position="206"/>
        <end position="247"/>
    </location>
</feature>
<feature type="region of interest" description="Disordered" evidence="2">
    <location>
        <begin position="255"/>
        <end position="309"/>
    </location>
</feature>
<dbReference type="EMBL" id="JBGOOL010000092">
    <property type="protein sequence ID" value="MEZ8055682.1"/>
    <property type="molecule type" value="Genomic_DNA"/>
</dbReference>
<keyword evidence="1" id="KW-0175">Coiled coil</keyword>
<comment type="caution">
    <text evidence="3">The sequence shown here is derived from an EMBL/GenBank/DDBJ whole genome shotgun (WGS) entry which is preliminary data.</text>
</comment>
<reference evidence="3 4" key="1">
    <citation type="submission" date="2024-06" db="EMBL/GenBank/DDBJ databases">
        <authorList>
            <person name="Steensen K."/>
            <person name="Seneca J."/>
            <person name="Bartlau N."/>
            <person name="Yu A.X."/>
            <person name="Polz M.F."/>
        </authorList>
    </citation>
    <scope>NUCLEOTIDE SEQUENCE [LARGE SCALE GENOMIC DNA]</scope>
    <source>
        <strain evidence="3 4">1F9</strain>
    </source>
</reference>
<keyword evidence="4" id="KW-1185">Reference proteome</keyword>
<dbReference type="RefSeq" id="WP_371708470.1">
    <property type="nucleotide sequence ID" value="NZ_JBGOOL010000092.1"/>
</dbReference>
<evidence type="ECO:0000256" key="2">
    <source>
        <dbReference type="SAM" id="MobiDB-lite"/>
    </source>
</evidence>
<feature type="compositionally biased region" description="Polar residues" evidence="2">
    <location>
        <begin position="262"/>
        <end position="303"/>
    </location>
</feature>
<sequence length="309" mass="35805">MIKKKGLPKSFNGTKSHLQWARNYLKKKTQESDVSLTITALINSYSLQELSYPELKELISELNDKGDAGLRLIEKMNDTWRAKHSRQNKKYYYSLSLDEITRDKLKQLAQKSAKSNASIKQALIDLIDETYKTKLEAKIEKNRPKLEHDFSDLSNRNDSKYIELKEKVELLEKEFNERISALSTDVVGKENTKEPLEATPTLEEQIAQLQEGHTEQEDLIKRLELENQRLMRELSKEAEENSALQQRIQQFQFNEDNKADAQPQTKETISEQNSHGVQGDNTQPNLEVSNRKTTQHIISMKSRTVNKEN</sequence>
<evidence type="ECO:0000256" key="1">
    <source>
        <dbReference type="SAM" id="Coils"/>
    </source>
</evidence>
<protein>
    <submittedName>
        <fullName evidence="3">Uncharacterized protein</fullName>
    </submittedName>
</protein>
<organism evidence="3 4">
    <name type="scientific">Vibrio atlanticus</name>
    <dbReference type="NCBI Taxonomy" id="693153"/>
    <lineage>
        <taxon>Bacteria</taxon>
        <taxon>Pseudomonadati</taxon>
        <taxon>Pseudomonadota</taxon>
        <taxon>Gammaproteobacteria</taxon>
        <taxon>Vibrionales</taxon>
        <taxon>Vibrionaceae</taxon>
        <taxon>Vibrio</taxon>
    </lineage>
</organism>